<protein>
    <submittedName>
        <fullName evidence="2">S-adenosylmethionine:tRNA ribosyltransferase-isomerase</fullName>
        <ecNumber evidence="2">5.-.-.-</ecNumber>
    </submittedName>
</protein>
<dbReference type="InterPro" id="IPR003699">
    <property type="entry name" value="QueA"/>
</dbReference>
<evidence type="ECO:0000313" key="3">
    <source>
        <dbReference type="Proteomes" id="UP000275777"/>
    </source>
</evidence>
<feature type="region of interest" description="Disordered" evidence="1">
    <location>
        <begin position="160"/>
        <end position="180"/>
    </location>
</feature>
<dbReference type="EC" id="5.-.-.-" evidence="2"/>
<dbReference type="SUPFAM" id="SSF111337">
    <property type="entry name" value="QueA-like"/>
    <property type="match status" value="1"/>
</dbReference>
<dbReference type="EMBL" id="LR134182">
    <property type="protein sequence ID" value="VEB40967.1"/>
    <property type="molecule type" value="Genomic_DNA"/>
</dbReference>
<organism evidence="2 3">
    <name type="scientific">Chromobacterium violaceum</name>
    <dbReference type="NCBI Taxonomy" id="536"/>
    <lineage>
        <taxon>Bacteria</taxon>
        <taxon>Pseudomonadati</taxon>
        <taxon>Pseudomonadota</taxon>
        <taxon>Betaproteobacteria</taxon>
        <taxon>Neisseriales</taxon>
        <taxon>Chromobacteriaceae</taxon>
        <taxon>Chromobacterium</taxon>
    </lineage>
</organism>
<dbReference type="AlphaFoldDB" id="A0A3S4HFX7"/>
<evidence type="ECO:0000313" key="2">
    <source>
        <dbReference type="EMBL" id="VEB40967.1"/>
    </source>
</evidence>
<accession>A0A3S4HFX7</accession>
<sequence>MDGMTLSDLSFADLPSRLQAGDLLVFNDTRVIRARLFGEKASGGKVEALIERVLDDHTALAHVRASKSPKPGSRLIFAGRWEAEMVERHDSMFKLRFLAEENVYDILEASGKLPLPPYIERSAEHDDDERYQTVYAREQARWRRRPPACTSPMRCWRRCRRRASPPPSSRCMSAPAPSSR</sequence>
<feature type="compositionally biased region" description="Low complexity" evidence="1">
    <location>
        <begin position="169"/>
        <end position="180"/>
    </location>
</feature>
<keyword evidence="2" id="KW-0808">Transferase</keyword>
<dbReference type="InterPro" id="IPR042119">
    <property type="entry name" value="QueA_dom2"/>
</dbReference>
<dbReference type="Gene3D" id="2.40.10.240">
    <property type="entry name" value="QueA-like"/>
    <property type="match status" value="1"/>
</dbReference>
<dbReference type="GO" id="GO:0051075">
    <property type="term" value="F:S-adenosylmethionine:tRNA ribosyltransferase-isomerase activity"/>
    <property type="evidence" value="ECO:0007669"/>
    <property type="project" value="TreeGrafter"/>
</dbReference>
<keyword evidence="2" id="KW-0413">Isomerase</keyword>
<dbReference type="InterPro" id="IPR036100">
    <property type="entry name" value="QueA_sf"/>
</dbReference>
<dbReference type="PANTHER" id="PTHR30307">
    <property type="entry name" value="S-ADENOSYLMETHIONINE:TRNA RIBOSYLTRANSFERASE-ISOMERASE"/>
    <property type="match status" value="1"/>
</dbReference>
<name>A0A3S4HFX7_CHRVL</name>
<dbReference type="Proteomes" id="UP000275777">
    <property type="component" value="Chromosome"/>
</dbReference>
<gene>
    <name evidence="2" type="primary">queA_1</name>
    <name evidence="2" type="ORF">NCTC9695_01374</name>
</gene>
<dbReference type="GO" id="GO:0008616">
    <property type="term" value="P:tRNA queuosine(34) biosynthetic process"/>
    <property type="evidence" value="ECO:0007669"/>
    <property type="project" value="TreeGrafter"/>
</dbReference>
<reference evidence="2 3" key="1">
    <citation type="submission" date="2018-12" db="EMBL/GenBank/DDBJ databases">
        <authorList>
            <consortium name="Pathogen Informatics"/>
        </authorList>
    </citation>
    <scope>NUCLEOTIDE SEQUENCE [LARGE SCALE GENOMIC DNA]</scope>
    <source>
        <strain evidence="2 3">NCTC9695</strain>
    </source>
</reference>
<evidence type="ECO:0000256" key="1">
    <source>
        <dbReference type="SAM" id="MobiDB-lite"/>
    </source>
</evidence>
<dbReference type="Pfam" id="PF02547">
    <property type="entry name" value="Queuosine_synth"/>
    <property type="match status" value="1"/>
</dbReference>
<dbReference type="PANTHER" id="PTHR30307:SF0">
    <property type="entry name" value="S-ADENOSYLMETHIONINE:TRNA RIBOSYLTRANSFERASE-ISOMERASE"/>
    <property type="match status" value="1"/>
</dbReference>
<proteinExistence type="predicted"/>